<dbReference type="InterPro" id="IPR028082">
    <property type="entry name" value="Peripla_BP_I"/>
</dbReference>
<evidence type="ECO:0000313" key="4">
    <source>
        <dbReference type="Proteomes" id="UP000441772"/>
    </source>
</evidence>
<dbReference type="SUPFAM" id="SSF53822">
    <property type="entry name" value="Periplasmic binding protein-like I"/>
    <property type="match status" value="1"/>
</dbReference>
<dbReference type="Gene3D" id="3.40.50.2300">
    <property type="match status" value="3"/>
</dbReference>
<feature type="signal peptide" evidence="2">
    <location>
        <begin position="1"/>
        <end position="24"/>
    </location>
</feature>
<dbReference type="PROSITE" id="PS51257">
    <property type="entry name" value="PROKAR_LIPOPROTEIN"/>
    <property type="match status" value="1"/>
</dbReference>
<sequence>MSSRLIPACLKAFVVMLTAGVVLSVAGCTMTPGNGASQKESGTTSVQQYGKAAVFTPSDGITLSQHTPLNKWAKLVPDITDALKSQGFKNADITTKTSDGLDKQSRDIQDYVVKHAVSGKDSGSDGSQEDTDGTAQAITLIVAPAMETSDTTRQYGDYASRPADDGDAAGDDDSDAEQRLVNALQLAKESGMHVVLMANALDGFTPDAFVELSTAQRIGAIQADKLVDKLQLDTISKDNPKAIEILLPYSASTDEDGAEKTEDAAFAKDAFAGAWSVLQPYFKQGKAYSPSGLLTAGTTAAQWRNVAFDAAKDSNITDELDARLSGAKDGEHTRIDGIIAMNDYVASGVTEAFDKLGYTGTAADINPSITLPGIVDNITGKHDLQRGKVPDPIKAPEENAGDDSDSKEAQWPIITGYGAYLDQIPQIVNGRQWMTALENRQRIAEDLAKVTAALNNGESLTGITDLARERYAGASSKKTLVPTIRVDLLAVSASNLKSTMIDTGYISMAEAGL</sequence>
<evidence type="ECO:0000313" key="3">
    <source>
        <dbReference type="EMBL" id="KAB7791016.1"/>
    </source>
</evidence>
<evidence type="ECO:0000256" key="1">
    <source>
        <dbReference type="SAM" id="MobiDB-lite"/>
    </source>
</evidence>
<feature type="compositionally biased region" description="Basic and acidic residues" evidence="1">
    <location>
        <begin position="381"/>
        <end position="397"/>
    </location>
</feature>
<dbReference type="RefSeq" id="WP_152233923.1">
    <property type="nucleotide sequence ID" value="NZ_JBHSKZ010000029.1"/>
</dbReference>
<name>A0A6I1GN89_9BIFI</name>
<accession>A0A6I1GN89</accession>
<feature type="chain" id="PRO_5039365680" description="Periplasmic binding protein domain-containing protein" evidence="2">
    <location>
        <begin position="25"/>
        <end position="513"/>
    </location>
</feature>
<dbReference type="Proteomes" id="UP000441772">
    <property type="component" value="Unassembled WGS sequence"/>
</dbReference>
<organism evidence="3 4">
    <name type="scientific">Bifidobacterium leontopitheci</name>
    <dbReference type="NCBI Taxonomy" id="2650774"/>
    <lineage>
        <taxon>Bacteria</taxon>
        <taxon>Bacillati</taxon>
        <taxon>Actinomycetota</taxon>
        <taxon>Actinomycetes</taxon>
        <taxon>Bifidobacteriales</taxon>
        <taxon>Bifidobacteriaceae</taxon>
        <taxon>Bifidobacterium</taxon>
    </lineage>
</organism>
<feature type="region of interest" description="Disordered" evidence="1">
    <location>
        <begin position="151"/>
        <end position="175"/>
    </location>
</feature>
<feature type="region of interest" description="Disordered" evidence="1">
    <location>
        <begin position="381"/>
        <end position="408"/>
    </location>
</feature>
<keyword evidence="4" id="KW-1185">Reference proteome</keyword>
<feature type="compositionally biased region" description="Acidic residues" evidence="1">
    <location>
        <begin position="165"/>
        <end position="175"/>
    </location>
</feature>
<keyword evidence="2" id="KW-0732">Signal</keyword>
<gene>
    <name evidence="3" type="ORF">F7D09_0562</name>
</gene>
<reference evidence="3 4" key="1">
    <citation type="submission" date="2019-09" db="EMBL/GenBank/DDBJ databases">
        <title>Characterization of the phylogenetic diversity of two novel species belonging to the genus Bifidobacterium: Bifidobacterium cebidarum sp. nov. and Bifidobacterium leontopitheci sp. nov.</title>
        <authorList>
            <person name="Lugli G.A."/>
            <person name="Duranti S."/>
            <person name="Milani C."/>
            <person name="Turroni F."/>
            <person name="Ventura M."/>
        </authorList>
    </citation>
    <scope>NUCLEOTIDE SEQUENCE [LARGE SCALE GENOMIC DNA]</scope>
    <source>
        <strain evidence="3 4">LMG 31471</strain>
    </source>
</reference>
<proteinExistence type="predicted"/>
<protein>
    <recommendedName>
        <fullName evidence="5">Periplasmic binding protein domain-containing protein</fullName>
    </recommendedName>
</protein>
<dbReference type="EMBL" id="WBVT01000005">
    <property type="protein sequence ID" value="KAB7791016.1"/>
    <property type="molecule type" value="Genomic_DNA"/>
</dbReference>
<dbReference type="AlphaFoldDB" id="A0A6I1GN89"/>
<evidence type="ECO:0008006" key="5">
    <source>
        <dbReference type="Google" id="ProtNLM"/>
    </source>
</evidence>
<comment type="caution">
    <text evidence="3">The sequence shown here is derived from an EMBL/GenBank/DDBJ whole genome shotgun (WGS) entry which is preliminary data.</text>
</comment>
<evidence type="ECO:0000256" key="2">
    <source>
        <dbReference type="SAM" id="SignalP"/>
    </source>
</evidence>